<dbReference type="AlphaFoldDB" id="A0AAN1WEL2"/>
<dbReference type="InterPro" id="IPR009056">
    <property type="entry name" value="Cyt_c-like_dom"/>
</dbReference>
<dbReference type="GO" id="GO:0004130">
    <property type="term" value="F:cytochrome-c peroxidase activity"/>
    <property type="evidence" value="ECO:0007669"/>
    <property type="project" value="TreeGrafter"/>
</dbReference>
<dbReference type="GO" id="GO:0046872">
    <property type="term" value="F:metal ion binding"/>
    <property type="evidence" value="ECO:0007669"/>
    <property type="project" value="UniProtKB-KW"/>
</dbReference>
<sequence>MKIREKLMESNSGTMAGHYATKKWLPLIVLASSVFYGCESGAEQDVKTEALASVACATKDNLSKSIEGNPELKWSQLYAACEAEIKAYQQSDPVGYSWFSNAANGFSGTPLVILKSLPAIAPEIWGKPEDNFSKFGLFADPANPNRVLPRGLGIASTEGRPLDDNKKPTGEIDYAKPSLYITTFSCGACHSARVNVNGDYHIIEGAPNTKFDVRSWRQAFIDTRKSYLTPDKIGTQEAPGSTTKAILAFIDAQPPGYFAKGLPLLPEKDEAAIDAQQRAYVKAGIITILNTVAAGVKGSDWMVKLQLREGGNYGYAGHSPALAGNSSGQSDGSGDLLAQLIASTASQNPDLTEEAFLASPQPAIPPFATVTDAPSVWNQQARAAAQWDGSVSMGFWRNIAAQLPIVGIPSKVDLNNTHIVDKFLTHLPAAPYPFNVDLKKAVKGEALFKENCADCHSPKNSRPYWEMYTDFNRAKVLNEDARNLFLAAFTASCHDKEFSYTDAQGQTIKPCTMDGEKIIRDTTVAEKQGYMASVLDGIWARAPYLHNGSVPTLRHLLVPHERPATFLRGTDGYDQDAVGWLWNVKDKKKIAKSDTPTLMTYNTASDGLSNMGHDKDIRINGKSYRLDWSGKDSEDDLLSLLEYMKTL</sequence>
<keyword evidence="2 4" id="KW-0479">Metal-binding</keyword>
<dbReference type="KEGG" id="marq:MARGE09_P0374"/>
<evidence type="ECO:0000259" key="5">
    <source>
        <dbReference type="PROSITE" id="PS51007"/>
    </source>
</evidence>
<evidence type="ECO:0000256" key="3">
    <source>
        <dbReference type="ARBA" id="ARBA00023004"/>
    </source>
</evidence>
<organism evidence="6 7">
    <name type="scientific">Marinagarivorans cellulosilyticus</name>
    <dbReference type="NCBI Taxonomy" id="2721545"/>
    <lineage>
        <taxon>Bacteria</taxon>
        <taxon>Pseudomonadati</taxon>
        <taxon>Pseudomonadota</taxon>
        <taxon>Gammaproteobacteria</taxon>
        <taxon>Cellvibrionales</taxon>
        <taxon>Cellvibrionaceae</taxon>
        <taxon>Marinagarivorans</taxon>
    </lineage>
</organism>
<accession>A0AAN1WEL2</accession>
<name>A0AAN1WEL2_9GAMM</name>
<evidence type="ECO:0000256" key="1">
    <source>
        <dbReference type="ARBA" id="ARBA00022617"/>
    </source>
</evidence>
<gene>
    <name evidence="6" type="ORF">MARGE09_P0374</name>
</gene>
<dbReference type="PANTHER" id="PTHR30600:SF9">
    <property type="entry name" value="BLR7738 PROTEIN"/>
    <property type="match status" value="1"/>
</dbReference>
<dbReference type="PANTHER" id="PTHR30600">
    <property type="entry name" value="CYTOCHROME C PEROXIDASE-RELATED"/>
    <property type="match status" value="1"/>
</dbReference>
<feature type="domain" description="Cytochrome c" evidence="5">
    <location>
        <begin position="439"/>
        <end position="647"/>
    </location>
</feature>
<keyword evidence="3 4" id="KW-0408">Iron</keyword>
<dbReference type="GO" id="GO:0009055">
    <property type="term" value="F:electron transfer activity"/>
    <property type="evidence" value="ECO:0007669"/>
    <property type="project" value="InterPro"/>
</dbReference>
<evidence type="ECO:0000313" key="7">
    <source>
        <dbReference type="Proteomes" id="UP001320119"/>
    </source>
</evidence>
<dbReference type="InterPro" id="IPR036909">
    <property type="entry name" value="Cyt_c-like_dom_sf"/>
</dbReference>
<dbReference type="Proteomes" id="UP001320119">
    <property type="component" value="Chromosome"/>
</dbReference>
<keyword evidence="1 4" id="KW-0349">Heme</keyword>
<proteinExistence type="predicted"/>
<dbReference type="GO" id="GO:0020037">
    <property type="term" value="F:heme binding"/>
    <property type="evidence" value="ECO:0007669"/>
    <property type="project" value="InterPro"/>
</dbReference>
<dbReference type="Gene3D" id="1.10.760.10">
    <property type="entry name" value="Cytochrome c-like domain"/>
    <property type="match status" value="1"/>
</dbReference>
<dbReference type="InterPro" id="IPR051395">
    <property type="entry name" value="Cytochrome_c_Peroxidase/MauG"/>
</dbReference>
<dbReference type="RefSeq" id="WP_236987457.1">
    <property type="nucleotide sequence ID" value="NZ_AP023086.1"/>
</dbReference>
<dbReference type="EMBL" id="AP023086">
    <property type="protein sequence ID" value="BCD96175.1"/>
    <property type="molecule type" value="Genomic_DNA"/>
</dbReference>
<dbReference type="PROSITE" id="PS51007">
    <property type="entry name" value="CYTC"/>
    <property type="match status" value="1"/>
</dbReference>
<dbReference type="Pfam" id="PF21419">
    <property type="entry name" value="RoxA-like_Cyt-c"/>
    <property type="match status" value="1"/>
</dbReference>
<reference evidence="6 7" key="1">
    <citation type="journal article" date="2022" name="IScience">
        <title>An ultrasensitive nanofiber-based assay for enzymatic hydrolysis and deep-sea microbial degradation of cellulose.</title>
        <authorList>
            <person name="Tsudome M."/>
            <person name="Tachioka M."/>
            <person name="Miyazaki M."/>
            <person name="Uchimura K."/>
            <person name="Tsuda M."/>
            <person name="Takaki Y."/>
            <person name="Deguchi S."/>
        </authorList>
    </citation>
    <scope>NUCLEOTIDE SEQUENCE [LARGE SCALE GENOMIC DNA]</scope>
    <source>
        <strain evidence="6 7">GE09</strain>
    </source>
</reference>
<dbReference type="SUPFAM" id="SSF46626">
    <property type="entry name" value="Cytochrome c"/>
    <property type="match status" value="1"/>
</dbReference>
<keyword evidence="7" id="KW-1185">Reference proteome</keyword>
<evidence type="ECO:0000256" key="2">
    <source>
        <dbReference type="ARBA" id="ARBA00022723"/>
    </source>
</evidence>
<protein>
    <recommendedName>
        <fullName evidence="5">Cytochrome c domain-containing protein</fullName>
    </recommendedName>
</protein>
<evidence type="ECO:0000256" key="4">
    <source>
        <dbReference type="PROSITE-ProRule" id="PRU00433"/>
    </source>
</evidence>
<evidence type="ECO:0000313" key="6">
    <source>
        <dbReference type="EMBL" id="BCD96175.1"/>
    </source>
</evidence>